<dbReference type="Proteomes" id="UP001143391">
    <property type="component" value="Unassembled WGS sequence"/>
</dbReference>
<dbReference type="SUPFAM" id="SSF51126">
    <property type="entry name" value="Pectin lyase-like"/>
    <property type="match status" value="1"/>
</dbReference>
<keyword evidence="2" id="KW-1185">Reference proteome</keyword>
<reference evidence="1" key="1">
    <citation type="submission" date="2022-07" db="EMBL/GenBank/DDBJ databases">
        <title>Marinobacter iranensis a new bacterium isolate from a hipersaline lake in Iran.</title>
        <authorList>
            <person name="Mohammad A.M.A."/>
            <person name="Cristina S.-P."/>
            <person name="Antonio V."/>
        </authorList>
    </citation>
    <scope>NUCLEOTIDE SEQUENCE</scope>
    <source>
        <strain evidence="1">71-i</strain>
    </source>
</reference>
<feature type="non-terminal residue" evidence="1">
    <location>
        <position position="86"/>
    </location>
</feature>
<evidence type="ECO:0000313" key="1">
    <source>
        <dbReference type="EMBL" id="MDF0752958.1"/>
    </source>
</evidence>
<evidence type="ECO:0008006" key="3">
    <source>
        <dbReference type="Google" id="ProtNLM"/>
    </source>
</evidence>
<protein>
    <recommendedName>
        <fullName evidence="3">TIGR03808 family TAT-translocated repetitive protein</fullName>
    </recommendedName>
</protein>
<name>A0ABT5YGY3_9GAMM</name>
<dbReference type="InterPro" id="IPR011050">
    <property type="entry name" value="Pectin_lyase_fold/virulence"/>
</dbReference>
<dbReference type="RefSeq" id="WP_275710718.1">
    <property type="nucleotide sequence ID" value="NZ_JANCMW010000262.1"/>
</dbReference>
<organism evidence="1 2">
    <name type="scientific">Marinobacter iranensis</name>
    <dbReference type="NCBI Taxonomy" id="2962607"/>
    <lineage>
        <taxon>Bacteria</taxon>
        <taxon>Pseudomonadati</taxon>
        <taxon>Pseudomonadota</taxon>
        <taxon>Gammaproteobacteria</taxon>
        <taxon>Pseudomonadales</taxon>
        <taxon>Marinobacteraceae</taxon>
        <taxon>Marinobacter</taxon>
    </lineage>
</organism>
<dbReference type="InterPro" id="IPR012334">
    <property type="entry name" value="Pectin_lyas_fold"/>
</dbReference>
<sequence length="86" mass="8595">DAGIWSVDAGGLAINANAVSDCANGGILVHRRQIGEDSTLVSGNRIARIGARNGGTGQNGNGINVFRAGGVLVSNNIVSDCAFSAI</sequence>
<dbReference type="Gene3D" id="2.160.20.10">
    <property type="entry name" value="Single-stranded right-handed beta-helix, Pectin lyase-like"/>
    <property type="match status" value="1"/>
</dbReference>
<proteinExistence type="predicted"/>
<feature type="non-terminal residue" evidence="1">
    <location>
        <position position="1"/>
    </location>
</feature>
<accession>A0ABT5YGY3</accession>
<comment type="caution">
    <text evidence="1">The sequence shown here is derived from an EMBL/GenBank/DDBJ whole genome shotgun (WGS) entry which is preliminary data.</text>
</comment>
<evidence type="ECO:0000313" key="2">
    <source>
        <dbReference type="Proteomes" id="UP001143391"/>
    </source>
</evidence>
<gene>
    <name evidence="1" type="ORF">NLU14_22285</name>
</gene>
<dbReference type="EMBL" id="JANCMW010000262">
    <property type="protein sequence ID" value="MDF0752958.1"/>
    <property type="molecule type" value="Genomic_DNA"/>
</dbReference>